<dbReference type="Proteomes" id="UP001175271">
    <property type="component" value="Unassembled WGS sequence"/>
</dbReference>
<keyword evidence="4" id="KW-1185">Reference proteome</keyword>
<sequence>MDERAVKVVSLLMSDPLVATNWHQISTFWCAVDRGSESCRTRSLRKFDASKNERSGDRSSREMDEAARDFPLIASSWPMISTNVALYIVIGSIFYVLLPWTVIICGKKKKFPEVTKSMMTTVKSVPTANPSVSGSQPIVPVKPATPDTAAGSAPNTSTDPVKKEEKDGKKETGSEEKKVEKKDEAGKDDVKSDKKVEGKKDADKEKSGKSKKPSGAEEGDGYEDCPDMTPEQLEKLCKDNDKQ</sequence>
<evidence type="ECO:0000313" key="3">
    <source>
        <dbReference type="EMBL" id="KAK0406359.1"/>
    </source>
</evidence>
<comment type="caution">
    <text evidence="3">The sequence shown here is derived from an EMBL/GenBank/DDBJ whole genome shotgun (WGS) entry which is preliminary data.</text>
</comment>
<feature type="compositionally biased region" description="Basic and acidic residues" evidence="1">
    <location>
        <begin position="232"/>
        <end position="243"/>
    </location>
</feature>
<feature type="transmembrane region" description="Helical" evidence="2">
    <location>
        <begin position="84"/>
        <end position="106"/>
    </location>
</feature>
<evidence type="ECO:0000313" key="4">
    <source>
        <dbReference type="Proteomes" id="UP001175271"/>
    </source>
</evidence>
<organism evidence="3 4">
    <name type="scientific">Steinernema hermaphroditum</name>
    <dbReference type="NCBI Taxonomy" id="289476"/>
    <lineage>
        <taxon>Eukaryota</taxon>
        <taxon>Metazoa</taxon>
        <taxon>Ecdysozoa</taxon>
        <taxon>Nematoda</taxon>
        <taxon>Chromadorea</taxon>
        <taxon>Rhabditida</taxon>
        <taxon>Tylenchina</taxon>
        <taxon>Panagrolaimomorpha</taxon>
        <taxon>Strongyloidoidea</taxon>
        <taxon>Steinernematidae</taxon>
        <taxon>Steinernema</taxon>
    </lineage>
</organism>
<evidence type="ECO:0000256" key="1">
    <source>
        <dbReference type="SAM" id="MobiDB-lite"/>
    </source>
</evidence>
<gene>
    <name evidence="3" type="ORF">QR680_018526</name>
</gene>
<feature type="compositionally biased region" description="Basic and acidic residues" evidence="1">
    <location>
        <begin position="160"/>
        <end position="208"/>
    </location>
</feature>
<accession>A0AA39HKH5</accession>
<keyword evidence="2" id="KW-0812">Transmembrane</keyword>
<keyword evidence="2" id="KW-0472">Membrane</keyword>
<name>A0AA39HKH5_9BILA</name>
<feature type="compositionally biased region" description="Acidic residues" evidence="1">
    <location>
        <begin position="217"/>
        <end position="226"/>
    </location>
</feature>
<dbReference type="EMBL" id="JAUCMV010000004">
    <property type="protein sequence ID" value="KAK0406359.1"/>
    <property type="molecule type" value="Genomic_DNA"/>
</dbReference>
<protein>
    <submittedName>
        <fullName evidence="3">Uncharacterized protein</fullName>
    </submittedName>
</protein>
<keyword evidence="2" id="KW-1133">Transmembrane helix</keyword>
<feature type="region of interest" description="Disordered" evidence="1">
    <location>
        <begin position="125"/>
        <end position="243"/>
    </location>
</feature>
<feature type="compositionally biased region" description="Polar residues" evidence="1">
    <location>
        <begin position="125"/>
        <end position="136"/>
    </location>
</feature>
<evidence type="ECO:0000256" key="2">
    <source>
        <dbReference type="SAM" id="Phobius"/>
    </source>
</evidence>
<reference evidence="3" key="1">
    <citation type="submission" date="2023-06" db="EMBL/GenBank/DDBJ databases">
        <title>Genomic analysis of the entomopathogenic nematode Steinernema hermaphroditum.</title>
        <authorList>
            <person name="Schwarz E.M."/>
            <person name="Heppert J.K."/>
            <person name="Baniya A."/>
            <person name="Schwartz H.T."/>
            <person name="Tan C.-H."/>
            <person name="Antoshechkin I."/>
            <person name="Sternberg P.W."/>
            <person name="Goodrich-Blair H."/>
            <person name="Dillman A.R."/>
        </authorList>
    </citation>
    <scope>NUCLEOTIDE SEQUENCE</scope>
    <source>
        <strain evidence="3">PS9179</strain>
        <tissue evidence="3">Whole animal</tissue>
    </source>
</reference>
<proteinExistence type="predicted"/>
<dbReference type="AlphaFoldDB" id="A0AA39HKH5"/>